<evidence type="ECO:0000313" key="3">
    <source>
        <dbReference type="Proteomes" id="UP001234178"/>
    </source>
</evidence>
<feature type="transmembrane region" description="Helical" evidence="1">
    <location>
        <begin position="37"/>
        <end position="53"/>
    </location>
</feature>
<gene>
    <name evidence="2" type="ORF">OUZ56_021411</name>
</gene>
<accession>A0ABQ9ZHC0</accession>
<evidence type="ECO:0000256" key="1">
    <source>
        <dbReference type="SAM" id="Phobius"/>
    </source>
</evidence>
<comment type="caution">
    <text evidence="2">The sequence shown here is derived from an EMBL/GenBank/DDBJ whole genome shotgun (WGS) entry which is preliminary data.</text>
</comment>
<dbReference type="EMBL" id="JAOYFB010000003">
    <property type="protein sequence ID" value="KAK4012311.1"/>
    <property type="molecule type" value="Genomic_DNA"/>
</dbReference>
<evidence type="ECO:0000313" key="2">
    <source>
        <dbReference type="EMBL" id="KAK4012311.1"/>
    </source>
</evidence>
<keyword evidence="1" id="KW-0812">Transmembrane</keyword>
<reference evidence="2 3" key="1">
    <citation type="journal article" date="2023" name="Nucleic Acids Res.">
        <title>The hologenome of Daphnia magna reveals possible DNA methylation and microbiome-mediated evolution of the host genome.</title>
        <authorList>
            <person name="Chaturvedi A."/>
            <person name="Li X."/>
            <person name="Dhandapani V."/>
            <person name="Marshall H."/>
            <person name="Kissane S."/>
            <person name="Cuenca-Cambronero M."/>
            <person name="Asole G."/>
            <person name="Calvet F."/>
            <person name="Ruiz-Romero M."/>
            <person name="Marangio P."/>
            <person name="Guigo R."/>
            <person name="Rago D."/>
            <person name="Mirbahai L."/>
            <person name="Eastwood N."/>
            <person name="Colbourne J.K."/>
            <person name="Zhou J."/>
            <person name="Mallon E."/>
            <person name="Orsini L."/>
        </authorList>
    </citation>
    <scope>NUCLEOTIDE SEQUENCE [LARGE SCALE GENOMIC DNA]</scope>
    <source>
        <strain evidence="2">LRV0_1</strain>
    </source>
</reference>
<dbReference type="Proteomes" id="UP001234178">
    <property type="component" value="Unassembled WGS sequence"/>
</dbReference>
<keyword evidence="1" id="KW-1133">Transmembrane helix</keyword>
<organism evidence="2 3">
    <name type="scientific">Daphnia magna</name>
    <dbReference type="NCBI Taxonomy" id="35525"/>
    <lineage>
        <taxon>Eukaryota</taxon>
        <taxon>Metazoa</taxon>
        <taxon>Ecdysozoa</taxon>
        <taxon>Arthropoda</taxon>
        <taxon>Crustacea</taxon>
        <taxon>Branchiopoda</taxon>
        <taxon>Diplostraca</taxon>
        <taxon>Cladocera</taxon>
        <taxon>Anomopoda</taxon>
        <taxon>Daphniidae</taxon>
        <taxon>Daphnia</taxon>
    </lineage>
</organism>
<keyword evidence="3" id="KW-1185">Reference proteome</keyword>
<proteinExistence type="predicted"/>
<protein>
    <submittedName>
        <fullName evidence="2">Uncharacterized protein</fullName>
    </submittedName>
</protein>
<keyword evidence="1" id="KW-0472">Membrane</keyword>
<name>A0ABQ9ZHC0_9CRUS</name>
<sequence>MYLTERKLSNSLGIPKGDHHSIFSVYDLLGEKQKKDYSWTWTLFICVFFYFPVMTHHDPARAREPLTLPRFEPRIFRITGYPANHCTTVDM</sequence>